<feature type="region of interest" description="Disordered" evidence="1">
    <location>
        <begin position="253"/>
        <end position="277"/>
    </location>
</feature>
<feature type="region of interest" description="Disordered" evidence="1">
    <location>
        <begin position="46"/>
        <end position="89"/>
    </location>
</feature>
<proteinExistence type="predicted"/>
<dbReference type="EMBL" id="BMXS01000001">
    <property type="protein sequence ID" value="GGX80133.1"/>
    <property type="molecule type" value="Genomic_DNA"/>
</dbReference>
<feature type="domain" description="Flagellar hook-length control protein-like C-terminal" evidence="2">
    <location>
        <begin position="359"/>
        <end position="435"/>
    </location>
</feature>
<feature type="compositionally biased region" description="Polar residues" evidence="1">
    <location>
        <begin position="255"/>
        <end position="264"/>
    </location>
</feature>
<dbReference type="Proteomes" id="UP000653056">
    <property type="component" value="Unassembled WGS sequence"/>
</dbReference>
<organism evidence="3 4">
    <name type="scientific">Litchfieldella qijiaojingensis</name>
    <dbReference type="NCBI Taxonomy" id="980347"/>
    <lineage>
        <taxon>Bacteria</taxon>
        <taxon>Pseudomonadati</taxon>
        <taxon>Pseudomonadota</taxon>
        <taxon>Gammaproteobacteria</taxon>
        <taxon>Oceanospirillales</taxon>
        <taxon>Halomonadaceae</taxon>
        <taxon>Litchfieldella</taxon>
    </lineage>
</organism>
<reference evidence="4" key="1">
    <citation type="journal article" date="2019" name="Int. J. Syst. Evol. Microbiol.">
        <title>The Global Catalogue of Microorganisms (GCM) 10K type strain sequencing project: providing services to taxonomists for standard genome sequencing and annotation.</title>
        <authorList>
            <consortium name="The Broad Institute Genomics Platform"/>
            <consortium name="The Broad Institute Genome Sequencing Center for Infectious Disease"/>
            <person name="Wu L."/>
            <person name="Ma J."/>
        </authorList>
    </citation>
    <scope>NUCLEOTIDE SEQUENCE [LARGE SCALE GENOMIC DNA]</scope>
    <source>
        <strain evidence="4">KCTC 22228</strain>
    </source>
</reference>
<feature type="region of interest" description="Disordered" evidence="1">
    <location>
        <begin position="345"/>
        <end position="369"/>
    </location>
</feature>
<evidence type="ECO:0000259" key="2">
    <source>
        <dbReference type="Pfam" id="PF02120"/>
    </source>
</evidence>
<comment type="caution">
    <text evidence="3">The sequence shown here is derived from an EMBL/GenBank/DDBJ whole genome shotgun (WGS) entry which is preliminary data.</text>
</comment>
<keyword evidence="4" id="KW-1185">Reference proteome</keyword>
<sequence length="441" mass="46431">MSGITPILDTLLHQVLGKRVDVPVSRPLNEPVKPLDPAEALRAVHSDSRLDARQPPLAPLAGATAKGMPREQGVAPPAPGAPSPSTSTHFSPAATTIADILVKFPAPPSVIKPVTPLMPTSEPLPSAPLLASRLQASIGESGVFYESHLSKWFRGEFPRQALEHEPQMWRTQALRSSPVELLLTGPLRPVSGALPPAPWVPPFSGNAAMGGGEISPRMVPPAEVAKGNQVSGRSLAVPTSGAQMPDKPAVVMPGASTSGPSLATPTPAGSSPGAMSSSMAAGVSPVVGTEASMASLPADPVSDALQGIVRHQLEMLVTPVLRWEGDVWSGIFMALMVQVPEEALSQHRSRQGEEESDGEGKEEQEPAWHSEMTLRVESLGTIGVSLRLKERRLALTLTAESTALVMRLEQGQVTLKHRLERCGLDEVALRVNLAVSEGNAL</sequence>
<dbReference type="InterPro" id="IPR021136">
    <property type="entry name" value="Flagellar_hook_control-like_C"/>
</dbReference>
<accession>A0ABQ2YE16</accession>
<evidence type="ECO:0000313" key="4">
    <source>
        <dbReference type="Proteomes" id="UP000653056"/>
    </source>
</evidence>
<evidence type="ECO:0000256" key="1">
    <source>
        <dbReference type="SAM" id="MobiDB-lite"/>
    </source>
</evidence>
<evidence type="ECO:0000313" key="3">
    <source>
        <dbReference type="EMBL" id="GGX80133.1"/>
    </source>
</evidence>
<dbReference type="Pfam" id="PF02120">
    <property type="entry name" value="Flg_hook"/>
    <property type="match status" value="1"/>
</dbReference>
<dbReference type="Gene3D" id="3.30.750.140">
    <property type="match status" value="1"/>
</dbReference>
<dbReference type="RefSeq" id="WP_189465748.1">
    <property type="nucleotide sequence ID" value="NZ_BMXS01000001.1"/>
</dbReference>
<name>A0ABQ2YE16_9GAMM</name>
<protein>
    <recommendedName>
        <fullName evidence="2">Flagellar hook-length control protein-like C-terminal domain-containing protein</fullName>
    </recommendedName>
</protein>
<dbReference type="InterPro" id="IPR038610">
    <property type="entry name" value="FliK-like_C_sf"/>
</dbReference>
<gene>
    <name evidence="3" type="ORF">GCM10007160_04520</name>
</gene>
<feature type="compositionally biased region" description="Basic and acidic residues" evidence="1">
    <location>
        <begin position="350"/>
        <end position="369"/>
    </location>
</feature>
<feature type="compositionally biased region" description="Low complexity" evidence="1">
    <location>
        <begin position="267"/>
        <end position="277"/>
    </location>
</feature>